<dbReference type="CDD" id="cd04869">
    <property type="entry name" value="ACT_GcvR_2"/>
    <property type="match status" value="1"/>
</dbReference>
<evidence type="ECO:0000313" key="4">
    <source>
        <dbReference type="Proteomes" id="UP000535937"/>
    </source>
</evidence>
<protein>
    <recommendedName>
        <fullName evidence="1">Glycine cleavage system transcriptional repressor</fullName>
    </recommendedName>
</protein>
<dbReference type="Gene3D" id="3.30.70.260">
    <property type="match status" value="2"/>
</dbReference>
<keyword evidence="1" id="KW-0678">Repressor</keyword>
<comment type="subcellular location">
    <subcellularLocation>
        <location evidence="1">Cytoplasm</location>
    </subcellularLocation>
</comment>
<dbReference type="GO" id="GO:0005737">
    <property type="term" value="C:cytoplasm"/>
    <property type="evidence" value="ECO:0007669"/>
    <property type="project" value="UniProtKB-SubCell"/>
</dbReference>
<dbReference type="InterPro" id="IPR002912">
    <property type="entry name" value="ACT_dom"/>
</dbReference>
<dbReference type="InterPro" id="IPR016867">
    <property type="entry name" value="GcvR"/>
</dbReference>
<keyword evidence="1" id="KW-0804">Transcription</keyword>
<organism evidence="3 4">
    <name type="scientific">Microbulbifer rhizosphaerae</name>
    <dbReference type="NCBI Taxonomy" id="1562603"/>
    <lineage>
        <taxon>Bacteria</taxon>
        <taxon>Pseudomonadati</taxon>
        <taxon>Pseudomonadota</taxon>
        <taxon>Gammaproteobacteria</taxon>
        <taxon>Cellvibrionales</taxon>
        <taxon>Microbulbiferaceae</taxon>
        <taxon>Microbulbifer</taxon>
    </lineage>
</organism>
<feature type="domain" description="ACT" evidence="2">
    <location>
        <begin position="91"/>
        <end position="170"/>
    </location>
</feature>
<dbReference type="RefSeq" id="WP_183458657.1">
    <property type="nucleotide sequence ID" value="NZ_JACHWZ010000006.1"/>
</dbReference>
<dbReference type="PROSITE" id="PS51671">
    <property type="entry name" value="ACT"/>
    <property type="match status" value="1"/>
</dbReference>
<evidence type="ECO:0000256" key="1">
    <source>
        <dbReference type="PIRNR" id="PIRNR028103"/>
    </source>
</evidence>
<dbReference type="SUPFAM" id="SSF55021">
    <property type="entry name" value="ACT-like"/>
    <property type="match status" value="2"/>
</dbReference>
<dbReference type="EMBL" id="JACHWZ010000006">
    <property type="protein sequence ID" value="MBB3060856.1"/>
    <property type="molecule type" value="Genomic_DNA"/>
</dbReference>
<gene>
    <name evidence="3" type="ORF">FHS09_001676</name>
</gene>
<dbReference type="GO" id="GO:0006355">
    <property type="term" value="P:regulation of DNA-templated transcription"/>
    <property type="evidence" value="ECO:0007669"/>
    <property type="project" value="UniProtKB-UniRule"/>
</dbReference>
<name>A0A7W4WAT6_9GAMM</name>
<sequence>MQQHLVISLISDDKPGVVEKLSAAVAENGGNWEDSRMAHFAGKFAGILRVSVPADACQGLREALEALADEGYRIQVEESLAVAGGPLQILKLKLVGNDRPGIVREISRALAARQINMEQLETGCSSVPGSGEPLFTAECTIGVAEDMDLDGLRDELDEIADELGVEIDCEETSPPQL</sequence>
<dbReference type="PIRSF" id="PIRSF028103">
    <property type="entry name" value="GcvR"/>
    <property type="match status" value="1"/>
</dbReference>
<keyword evidence="1" id="KW-0963">Cytoplasm</keyword>
<comment type="caution">
    <text evidence="3">The sequence shown here is derived from an EMBL/GenBank/DDBJ whole genome shotgun (WGS) entry which is preliminary data.</text>
</comment>
<dbReference type="InterPro" id="IPR050990">
    <property type="entry name" value="UPF0237/GcvR_regulator"/>
</dbReference>
<dbReference type="InterPro" id="IPR045865">
    <property type="entry name" value="ACT-like_dom_sf"/>
</dbReference>
<dbReference type="Proteomes" id="UP000535937">
    <property type="component" value="Unassembled WGS sequence"/>
</dbReference>
<evidence type="ECO:0000259" key="2">
    <source>
        <dbReference type="PROSITE" id="PS51671"/>
    </source>
</evidence>
<dbReference type="Pfam" id="PF13740">
    <property type="entry name" value="ACT_6"/>
    <property type="match status" value="1"/>
</dbReference>
<evidence type="ECO:0000313" key="3">
    <source>
        <dbReference type="EMBL" id="MBB3060856.1"/>
    </source>
</evidence>
<keyword evidence="4" id="KW-1185">Reference proteome</keyword>
<reference evidence="3 4" key="1">
    <citation type="submission" date="2020-08" db="EMBL/GenBank/DDBJ databases">
        <title>Genomic Encyclopedia of Type Strains, Phase III (KMG-III): the genomes of soil and plant-associated and newly described type strains.</title>
        <authorList>
            <person name="Whitman W."/>
        </authorList>
    </citation>
    <scope>NUCLEOTIDE SEQUENCE [LARGE SCALE GENOMIC DNA]</scope>
    <source>
        <strain evidence="3 4">CECT 8799</strain>
    </source>
</reference>
<accession>A0A7W4WAT6</accession>
<dbReference type="PANTHER" id="PTHR34875">
    <property type="entry name" value="UPF0237 PROTEIN MJ1558"/>
    <property type="match status" value="1"/>
</dbReference>
<proteinExistence type="predicted"/>
<dbReference type="AlphaFoldDB" id="A0A7W4WAT6"/>
<dbReference type="PANTHER" id="PTHR34875:SF6">
    <property type="entry name" value="UPF0237 PROTEIN MJ1558"/>
    <property type="match status" value="1"/>
</dbReference>